<gene>
    <name evidence="1" type="ORF">BDY19DRAFT_891586</name>
</gene>
<evidence type="ECO:0000313" key="1">
    <source>
        <dbReference type="EMBL" id="KAI0088194.1"/>
    </source>
</evidence>
<accession>A0ACB8U288</accession>
<reference evidence="1" key="1">
    <citation type="journal article" date="2021" name="Environ. Microbiol.">
        <title>Gene family expansions and transcriptome signatures uncover fungal adaptations to wood decay.</title>
        <authorList>
            <person name="Hage H."/>
            <person name="Miyauchi S."/>
            <person name="Viragh M."/>
            <person name="Drula E."/>
            <person name="Min B."/>
            <person name="Chaduli D."/>
            <person name="Navarro D."/>
            <person name="Favel A."/>
            <person name="Norest M."/>
            <person name="Lesage-Meessen L."/>
            <person name="Balint B."/>
            <person name="Merenyi Z."/>
            <person name="de Eugenio L."/>
            <person name="Morin E."/>
            <person name="Martinez A.T."/>
            <person name="Baldrian P."/>
            <person name="Stursova M."/>
            <person name="Martinez M.J."/>
            <person name="Novotny C."/>
            <person name="Magnuson J.K."/>
            <person name="Spatafora J.W."/>
            <person name="Maurice S."/>
            <person name="Pangilinan J."/>
            <person name="Andreopoulos W."/>
            <person name="LaButti K."/>
            <person name="Hundley H."/>
            <person name="Na H."/>
            <person name="Kuo A."/>
            <person name="Barry K."/>
            <person name="Lipzen A."/>
            <person name="Henrissat B."/>
            <person name="Riley R."/>
            <person name="Ahrendt S."/>
            <person name="Nagy L.G."/>
            <person name="Grigoriev I.V."/>
            <person name="Martin F."/>
            <person name="Rosso M.N."/>
        </authorList>
    </citation>
    <scope>NUCLEOTIDE SEQUENCE</scope>
    <source>
        <strain evidence="1">CBS 384.51</strain>
    </source>
</reference>
<name>A0ACB8U288_9APHY</name>
<organism evidence="1 2">
    <name type="scientific">Irpex rosettiformis</name>
    <dbReference type="NCBI Taxonomy" id="378272"/>
    <lineage>
        <taxon>Eukaryota</taxon>
        <taxon>Fungi</taxon>
        <taxon>Dikarya</taxon>
        <taxon>Basidiomycota</taxon>
        <taxon>Agaricomycotina</taxon>
        <taxon>Agaricomycetes</taxon>
        <taxon>Polyporales</taxon>
        <taxon>Irpicaceae</taxon>
        <taxon>Irpex</taxon>
    </lineage>
</organism>
<comment type="caution">
    <text evidence="1">The sequence shown here is derived from an EMBL/GenBank/DDBJ whole genome shotgun (WGS) entry which is preliminary data.</text>
</comment>
<evidence type="ECO:0000313" key="2">
    <source>
        <dbReference type="Proteomes" id="UP001055072"/>
    </source>
</evidence>
<proteinExistence type="predicted"/>
<dbReference type="EMBL" id="MU274914">
    <property type="protein sequence ID" value="KAI0088194.1"/>
    <property type="molecule type" value="Genomic_DNA"/>
</dbReference>
<sequence length="1058" mass="120131">MPHWTEQFIERPWSKDHIVSLKDPEFYELAAARGGSDKIRRHDPLSRAAGYERKAGTSGQHHDYDTTKPQDHDEINVFKVDDISAIDKEKKDWEQALQDGSEVVNVRDVKNATLFFTFRLLFFSATQNHAFARYVLPVASDAFGKQKWPGKKDDLGKPEDVYTDSESDKPQEKDDKSLTKALLSDSDERMHEKLREEMETRRNFENNPAKPDGDLKLLDSTALRQLESRLSTEDQMTPDSWVPRSEKLVRLAGPHPLNAEVDLQDLFEDGMITSTKLHYVRSHGPVPQLNWETHRVAVFSDPPDIIADPKNWTMDEFSDAEKFKVVEMPITFACDGNRRKEMSMTKQSSGISFSASGVSTCLWRGIFVRDVLLASGLQDQPDHERWFVNFEGADHCSEGYYATSISLIHVMDRTNDVLLAFAMNGRVLHPDHGYPVRIVIPGFVGGRQVKWVHKIWVTKEPNNSHYHIWDNRVLPSFITTREDPLASMFYHHENTACYEQASLYFFLLGPSHNEILSISNLDDNATYNVEGFAYNGGGTEISRVELTLDGGKSWKYCFKRYVEKPLRHGEKHWAWVFWSCEVSLKDLKETEEICVRATDARFNVQPEHVSWNMLGMMNNSWYRIRPVIQESSKSILFKHPVTNRKENDGWMKPLSIPSYDRKGSGSDSGYATSEDSKQKKTFSLEEIAEHNGQNGAAAWLIIENRVYDVTSVLDWHPGGSAALLSNAGKATVDTTIQYKQIHDNYANSKRDECYIGDLTDEAIEEMEKDARRASEALAKVKEERKGLTLQPDKFVRATLIKKIAVSSDTRTYQFKLPVDEDGSPGSFKLDIGKHVMLSVHFDNQAVLRAYTPIAPVLPSEEDGTFTLCVKTYFPTEGGLYPPGGLVSNYLDCMNEGEEIDVRGPVGEIQYKGKGEFLIDGKGYYFDKINLVAGGTGITPHWQLIHAILSDEQDPTTISIIDCNKGYDDILMREDLAKYAKSFVDRFKLWHVVSKAPEDKEWKYGEGHLDEKLMREHFYAPEDGHVVVLLCGPPGLIEKGAIPGLEKIGFEQGKNIFGF</sequence>
<protein>
    <submittedName>
        <fullName evidence="1">Uncharacterized protein</fullName>
    </submittedName>
</protein>
<keyword evidence="2" id="KW-1185">Reference proteome</keyword>
<dbReference type="Proteomes" id="UP001055072">
    <property type="component" value="Unassembled WGS sequence"/>
</dbReference>